<evidence type="ECO:0000256" key="1">
    <source>
        <dbReference type="SAM" id="Phobius"/>
    </source>
</evidence>
<accession>A6HHU6</accession>
<keyword evidence="1" id="KW-0472">Membrane</keyword>
<name>A6HHU6_RAT</name>
<evidence type="ECO:0000313" key="3">
    <source>
        <dbReference type="Proteomes" id="UP000234681"/>
    </source>
</evidence>
<keyword evidence="1" id="KW-1133">Transmembrane helix</keyword>
<gene>
    <name evidence="2" type="ORF">rCG_33049</name>
</gene>
<proteinExistence type="predicted"/>
<evidence type="ECO:0000313" key="2">
    <source>
        <dbReference type="EMBL" id="EDM05601.1"/>
    </source>
</evidence>
<reference evidence="2 3" key="1">
    <citation type="submission" date="2005-07" db="EMBL/GenBank/DDBJ databases">
        <authorList>
            <person name="Mural R.J."/>
            <person name="Li P.W."/>
            <person name="Adams M.D."/>
            <person name="Amanatides P.G."/>
            <person name="Baden-Tillson H."/>
            <person name="Barnstead M."/>
            <person name="Chin S.H."/>
            <person name="Dew I."/>
            <person name="Evans C.A."/>
            <person name="Ferriera S."/>
            <person name="Flanigan M."/>
            <person name="Fosler C."/>
            <person name="Glodek A."/>
            <person name="Gu Z."/>
            <person name="Holt R.A."/>
            <person name="Jennings D."/>
            <person name="Kraft C.L."/>
            <person name="Lu F."/>
            <person name="Nguyen T."/>
            <person name="Nusskern D.R."/>
            <person name="Pfannkoch C.M."/>
            <person name="Sitter C."/>
            <person name="Sutton G.G."/>
            <person name="Venter J.C."/>
            <person name="Wang Z."/>
            <person name="Woodage T."/>
            <person name="Zheng X.H."/>
            <person name="Zhong F."/>
        </authorList>
    </citation>
    <scope>NUCLEOTIDE SEQUENCE [LARGE SCALE GENOMIC DNA]</scope>
    <source>
        <strain>BN</strain>
        <strain evidence="3">Sprague-Dawley</strain>
    </source>
</reference>
<sequence>MLLSISVHLTMEPKQKEESLDTKIGSEDVSIWTKHFILFYLDFVFHLTILYLSTLCGCFEGLSHQ</sequence>
<feature type="transmembrane region" description="Helical" evidence="1">
    <location>
        <begin position="37"/>
        <end position="59"/>
    </location>
</feature>
<dbReference type="Proteomes" id="UP000234681">
    <property type="component" value="Chromosome 10"/>
</dbReference>
<keyword evidence="1" id="KW-0812">Transmembrane</keyword>
<dbReference type="AlphaFoldDB" id="A6HHU6"/>
<protein>
    <submittedName>
        <fullName evidence="2">RCG33049</fullName>
    </submittedName>
</protein>
<organism evidence="2 3">
    <name type="scientific">Rattus norvegicus</name>
    <name type="common">Rat</name>
    <dbReference type="NCBI Taxonomy" id="10116"/>
    <lineage>
        <taxon>Eukaryota</taxon>
        <taxon>Metazoa</taxon>
        <taxon>Chordata</taxon>
        <taxon>Craniata</taxon>
        <taxon>Vertebrata</taxon>
        <taxon>Euteleostomi</taxon>
        <taxon>Mammalia</taxon>
        <taxon>Eutheria</taxon>
        <taxon>Euarchontoglires</taxon>
        <taxon>Glires</taxon>
        <taxon>Rodentia</taxon>
        <taxon>Myomorpha</taxon>
        <taxon>Muroidea</taxon>
        <taxon>Muridae</taxon>
        <taxon>Murinae</taxon>
        <taxon>Rattus</taxon>
    </lineage>
</organism>
<dbReference type="EMBL" id="CH473948">
    <property type="protein sequence ID" value="EDM05601.1"/>
    <property type="molecule type" value="Genomic_DNA"/>
</dbReference>